<comment type="cofactor">
    <cofactor evidence="3">
        <name>Co(2+)</name>
        <dbReference type="ChEBI" id="CHEBI:48828"/>
    </cofactor>
</comment>
<keyword evidence="8 10" id="KW-0479">Metal-binding</keyword>
<dbReference type="InterPro" id="IPR011060">
    <property type="entry name" value="RibuloseP-bd_barrel"/>
</dbReference>
<evidence type="ECO:0000256" key="4">
    <source>
        <dbReference type="ARBA" id="ARBA00001947"/>
    </source>
</evidence>
<evidence type="ECO:0000256" key="5">
    <source>
        <dbReference type="ARBA" id="ARBA00001954"/>
    </source>
</evidence>
<dbReference type="NCBIfam" id="TIGR01163">
    <property type="entry name" value="rpe"/>
    <property type="match status" value="1"/>
</dbReference>
<dbReference type="EMBL" id="JACHGR010000002">
    <property type="protein sequence ID" value="MBB6054928.1"/>
    <property type="molecule type" value="Genomic_DNA"/>
</dbReference>
<dbReference type="NCBIfam" id="NF004076">
    <property type="entry name" value="PRK05581.1-4"/>
    <property type="match status" value="1"/>
</dbReference>
<feature type="binding site" evidence="14">
    <location>
        <begin position="196"/>
        <end position="197"/>
    </location>
    <ligand>
        <name>substrate</name>
    </ligand>
</feature>
<comment type="pathway">
    <text evidence="10">Carbohydrate degradation.</text>
</comment>
<evidence type="ECO:0000256" key="12">
    <source>
        <dbReference type="PIRSR" id="PIRSR001461-1"/>
    </source>
</evidence>
<evidence type="ECO:0000313" key="16">
    <source>
        <dbReference type="Proteomes" id="UP000585721"/>
    </source>
</evidence>
<dbReference type="EC" id="5.1.3.1" evidence="7 10"/>
<dbReference type="FunFam" id="3.20.20.70:FF:000004">
    <property type="entry name" value="Ribulose-phosphate 3-epimerase"/>
    <property type="match status" value="1"/>
</dbReference>
<organism evidence="15 16">
    <name type="scientific">Tolumonas osonensis</name>
    <dbReference type="NCBI Taxonomy" id="675874"/>
    <lineage>
        <taxon>Bacteria</taxon>
        <taxon>Pseudomonadati</taxon>
        <taxon>Pseudomonadota</taxon>
        <taxon>Gammaproteobacteria</taxon>
        <taxon>Aeromonadales</taxon>
        <taxon>Aeromonadaceae</taxon>
        <taxon>Tolumonas</taxon>
    </lineage>
</organism>
<dbReference type="AlphaFoldDB" id="A0A841G7N6"/>
<dbReference type="GO" id="GO:0006098">
    <property type="term" value="P:pentose-phosphate shunt"/>
    <property type="evidence" value="ECO:0007669"/>
    <property type="project" value="UniProtKB-UniRule"/>
</dbReference>
<keyword evidence="16" id="KW-1185">Reference proteome</keyword>
<dbReference type="GO" id="GO:0019323">
    <property type="term" value="P:pentose catabolic process"/>
    <property type="evidence" value="ECO:0007669"/>
    <property type="project" value="UniProtKB-UniRule"/>
</dbReference>
<dbReference type="GO" id="GO:0046872">
    <property type="term" value="F:metal ion binding"/>
    <property type="evidence" value="ECO:0007669"/>
    <property type="project" value="UniProtKB-UniRule"/>
</dbReference>
<dbReference type="SUPFAM" id="SSF51366">
    <property type="entry name" value="Ribulose-phoshate binding barrel"/>
    <property type="match status" value="1"/>
</dbReference>
<feature type="binding site" evidence="10 14">
    <location>
        <position position="65"/>
    </location>
    <ligand>
        <name>substrate</name>
    </ligand>
</feature>
<comment type="caution">
    <text evidence="15">The sequence shown here is derived from an EMBL/GenBank/DDBJ whole genome shotgun (WGS) entry which is preliminary data.</text>
</comment>
<comment type="cofactor">
    <cofactor evidence="2">
        <name>Mn(2+)</name>
        <dbReference type="ChEBI" id="CHEBI:29035"/>
    </cofactor>
</comment>
<dbReference type="PIRSF" id="PIRSF001461">
    <property type="entry name" value="RPE"/>
    <property type="match status" value="1"/>
</dbReference>
<dbReference type="PANTHER" id="PTHR11749">
    <property type="entry name" value="RIBULOSE-5-PHOSPHATE-3-EPIMERASE"/>
    <property type="match status" value="1"/>
</dbReference>
<evidence type="ECO:0000256" key="9">
    <source>
        <dbReference type="ARBA" id="ARBA00023235"/>
    </source>
</evidence>
<dbReference type="InterPro" id="IPR013785">
    <property type="entry name" value="Aldolase_TIM"/>
</dbReference>
<dbReference type="GO" id="GO:0005737">
    <property type="term" value="C:cytoplasm"/>
    <property type="evidence" value="ECO:0007669"/>
    <property type="project" value="UniProtKB-ARBA"/>
</dbReference>
<evidence type="ECO:0000256" key="2">
    <source>
        <dbReference type="ARBA" id="ARBA00001936"/>
    </source>
</evidence>
<evidence type="ECO:0000256" key="7">
    <source>
        <dbReference type="ARBA" id="ARBA00013188"/>
    </source>
</evidence>
<dbReference type="PROSITE" id="PS01085">
    <property type="entry name" value="RIBUL_P_3_EPIMER_1"/>
    <property type="match status" value="1"/>
</dbReference>
<name>A0A841G7N6_9GAMM</name>
<comment type="cofactor">
    <cofactor evidence="5">
        <name>Fe(2+)</name>
        <dbReference type="ChEBI" id="CHEBI:29033"/>
    </cofactor>
</comment>
<feature type="binding site" evidence="10 13">
    <location>
        <position position="32"/>
    </location>
    <ligand>
        <name>a divalent metal cation</name>
        <dbReference type="ChEBI" id="CHEBI:60240"/>
    </ligand>
</feature>
<keyword evidence="13" id="KW-0862">Zinc</keyword>
<evidence type="ECO:0000256" key="3">
    <source>
        <dbReference type="ARBA" id="ARBA00001941"/>
    </source>
</evidence>
<dbReference type="GO" id="GO:0004750">
    <property type="term" value="F:D-ribulose-phosphate 3-epimerase activity"/>
    <property type="evidence" value="ECO:0007669"/>
    <property type="project" value="UniProtKB-UniRule"/>
</dbReference>
<evidence type="ECO:0000256" key="1">
    <source>
        <dbReference type="ARBA" id="ARBA00001782"/>
    </source>
</evidence>
<comment type="cofactor">
    <cofactor evidence="4">
        <name>Zn(2+)</name>
        <dbReference type="ChEBI" id="CHEBI:29105"/>
    </cofactor>
</comment>
<feature type="binding site" evidence="10 13">
    <location>
        <position position="34"/>
    </location>
    <ligand>
        <name>a divalent metal cation</name>
        <dbReference type="ChEBI" id="CHEBI:60240"/>
    </ligand>
</feature>
<dbReference type="RefSeq" id="WP_188025719.1">
    <property type="nucleotide sequence ID" value="NZ_JACHGR010000002.1"/>
</dbReference>
<evidence type="ECO:0000256" key="6">
    <source>
        <dbReference type="ARBA" id="ARBA00009541"/>
    </source>
</evidence>
<dbReference type="CDD" id="cd00429">
    <property type="entry name" value="RPE"/>
    <property type="match status" value="1"/>
</dbReference>
<keyword evidence="13" id="KW-0464">Manganese</keyword>
<evidence type="ECO:0000256" key="11">
    <source>
        <dbReference type="PIRNR" id="PIRNR001461"/>
    </source>
</evidence>
<evidence type="ECO:0000256" key="14">
    <source>
        <dbReference type="PIRSR" id="PIRSR001461-3"/>
    </source>
</evidence>
<feature type="binding site" evidence="10 14">
    <location>
        <begin position="141"/>
        <end position="144"/>
    </location>
    <ligand>
        <name>substrate</name>
    </ligand>
</feature>
<reference evidence="15 16" key="1">
    <citation type="submission" date="2020-08" db="EMBL/GenBank/DDBJ databases">
        <title>Genomic Encyclopedia of Type Strains, Phase IV (KMG-IV): sequencing the most valuable type-strain genomes for metagenomic binning, comparative biology and taxonomic classification.</title>
        <authorList>
            <person name="Goeker M."/>
        </authorList>
    </citation>
    <scope>NUCLEOTIDE SEQUENCE [LARGE SCALE GENOMIC DNA]</scope>
    <source>
        <strain evidence="15 16">DSM 22975</strain>
    </source>
</reference>
<comment type="catalytic activity">
    <reaction evidence="1 10 11">
        <text>D-ribulose 5-phosphate = D-xylulose 5-phosphate</text>
        <dbReference type="Rhea" id="RHEA:13677"/>
        <dbReference type="ChEBI" id="CHEBI:57737"/>
        <dbReference type="ChEBI" id="CHEBI:58121"/>
        <dbReference type="EC" id="5.1.3.1"/>
    </reaction>
</comment>
<keyword evidence="9 10" id="KW-0413">Isomerase</keyword>
<feature type="binding site" evidence="10 14">
    <location>
        <position position="7"/>
    </location>
    <ligand>
        <name>substrate</name>
    </ligand>
</feature>
<comment type="caution">
    <text evidence="10">Lacks conserved residue(s) required for the propagation of feature annotation.</text>
</comment>
<gene>
    <name evidence="10" type="primary">rpe</name>
    <name evidence="15" type="ORF">HNR75_000800</name>
</gene>
<comment type="function">
    <text evidence="10">Catalyzes the reversible epimerization of D-ribulose 5-phosphate to D-xylulose 5-phosphate.</text>
</comment>
<protein>
    <recommendedName>
        <fullName evidence="7 10">Ribulose-phosphate 3-epimerase</fullName>
        <ecNumber evidence="7 10">5.1.3.1</ecNumber>
    </recommendedName>
</protein>
<dbReference type="HAMAP" id="MF_02227">
    <property type="entry name" value="RPE"/>
    <property type="match status" value="1"/>
</dbReference>
<comment type="similarity">
    <text evidence="6 10 11">Belongs to the ribulose-phosphate 3-epimerase family.</text>
</comment>
<dbReference type="PROSITE" id="PS01086">
    <property type="entry name" value="RIBUL_P_3_EPIMER_2"/>
    <property type="match status" value="1"/>
</dbReference>
<feature type="active site" description="Proton donor" evidence="10 12">
    <location>
        <position position="174"/>
    </location>
</feature>
<proteinExistence type="inferred from homology"/>
<dbReference type="Proteomes" id="UP000585721">
    <property type="component" value="Unassembled WGS sequence"/>
</dbReference>
<keyword evidence="10 11" id="KW-0119">Carbohydrate metabolism</keyword>
<evidence type="ECO:0000256" key="8">
    <source>
        <dbReference type="ARBA" id="ARBA00022723"/>
    </source>
</evidence>
<dbReference type="InterPro" id="IPR026019">
    <property type="entry name" value="Ribul_P_3_epim"/>
</dbReference>
<keyword evidence="13" id="KW-0170">Cobalt</keyword>
<sequence length="219" mass="24088">MINICPSMMCADFTKLREEITALEAAGADLFHIDVMDGNFVPNFAMGFEDIKAISKLATIPFDLHLMVNEPDQFIERFAATDAKIIYVHVEACTHLHRTIMKIKKAGKLAGVAINPGTPLTALDEIITDIDYVLVMSVDPGFAGQSFISSSIDKVRRLKTMIAERELNIKIKVDGSINKENVPLLYAAGAEYFVVGTAGVFRDGFDYAKNINILKNSAI</sequence>
<dbReference type="InterPro" id="IPR000056">
    <property type="entry name" value="Ribul_P_3_epim-like"/>
</dbReference>
<evidence type="ECO:0000256" key="10">
    <source>
        <dbReference type="HAMAP-Rule" id="MF_02227"/>
    </source>
</evidence>
<dbReference type="Gene3D" id="3.20.20.70">
    <property type="entry name" value="Aldolase class I"/>
    <property type="match status" value="1"/>
</dbReference>
<feature type="binding site" evidence="10 13">
    <location>
        <position position="65"/>
    </location>
    <ligand>
        <name>a divalent metal cation</name>
        <dbReference type="ChEBI" id="CHEBI:60240"/>
    </ligand>
</feature>
<dbReference type="Pfam" id="PF00834">
    <property type="entry name" value="Ribul_P_3_epim"/>
    <property type="match status" value="1"/>
</dbReference>
<feature type="active site" description="Proton acceptor" evidence="10 12">
    <location>
        <position position="34"/>
    </location>
</feature>
<comment type="cofactor">
    <cofactor evidence="10 13">
        <name>a divalent metal cation</name>
        <dbReference type="ChEBI" id="CHEBI:60240"/>
    </cofactor>
    <text evidence="10 13">Binds 1 divalent metal cation per subunit.</text>
</comment>
<accession>A0A841G7N6</accession>
<evidence type="ECO:0000313" key="15">
    <source>
        <dbReference type="EMBL" id="MBB6054928.1"/>
    </source>
</evidence>
<feature type="binding site" evidence="10 13">
    <location>
        <position position="174"/>
    </location>
    <ligand>
        <name>a divalent metal cation</name>
        <dbReference type="ChEBI" id="CHEBI:60240"/>
    </ligand>
</feature>
<evidence type="ECO:0000256" key="13">
    <source>
        <dbReference type="PIRSR" id="PIRSR001461-2"/>
    </source>
</evidence>